<sequence>MTAAGQAFYERCKRVLAELDAAEAALDEGRRELVGRLRITAPLLLGRHVIAPLLCRFAAQHPRLDLEIAFTDRVIDLVEEGFDMGLRAGPLPDSASLAARRLGAHDWVICAAPAYLQQHGMPARAEDFAEHLGIVYRNPGPDSPWEAVGSEGQSVQLRVRPRLRFDDVQAICDAALAGHGLARLPRWLAAPHLRARTLATVWDGAHRLTTDVHAVWPYTQHLSMKMRAAVDALAAGVPALLLG</sequence>
<evidence type="ECO:0000313" key="3">
    <source>
        <dbReference type="EMBL" id="TDP63937.1"/>
    </source>
</evidence>
<dbReference type="GO" id="GO:0043565">
    <property type="term" value="F:sequence-specific DNA binding"/>
    <property type="evidence" value="ECO:0007669"/>
    <property type="project" value="TreeGrafter"/>
</dbReference>
<feature type="domain" description="LysR substrate-binding" evidence="2">
    <location>
        <begin position="31"/>
        <end position="235"/>
    </location>
</feature>
<dbReference type="PANTHER" id="PTHR30537">
    <property type="entry name" value="HTH-TYPE TRANSCRIPTIONAL REGULATOR"/>
    <property type="match status" value="1"/>
</dbReference>
<dbReference type="GO" id="GO:0006351">
    <property type="term" value="P:DNA-templated transcription"/>
    <property type="evidence" value="ECO:0007669"/>
    <property type="project" value="TreeGrafter"/>
</dbReference>
<evidence type="ECO:0000256" key="1">
    <source>
        <dbReference type="ARBA" id="ARBA00009437"/>
    </source>
</evidence>
<reference evidence="3 4" key="1">
    <citation type="submission" date="2019-03" db="EMBL/GenBank/DDBJ databases">
        <title>Genomic Encyclopedia of Type Strains, Phase IV (KMG-IV): sequencing the most valuable type-strain genomes for metagenomic binning, comparative biology and taxonomic classification.</title>
        <authorList>
            <person name="Goeker M."/>
        </authorList>
    </citation>
    <scope>NUCLEOTIDE SEQUENCE [LARGE SCALE GENOMIC DNA]</scope>
    <source>
        <strain evidence="3 4">DSM 16998</strain>
    </source>
</reference>
<dbReference type="Proteomes" id="UP000295361">
    <property type="component" value="Unassembled WGS sequence"/>
</dbReference>
<evidence type="ECO:0000259" key="2">
    <source>
        <dbReference type="Pfam" id="PF03466"/>
    </source>
</evidence>
<comment type="similarity">
    <text evidence="1">Belongs to the LysR transcriptional regulatory family.</text>
</comment>
<dbReference type="Gene3D" id="3.40.190.290">
    <property type="match status" value="1"/>
</dbReference>
<accession>A0A4R6QKS6</accession>
<comment type="caution">
    <text evidence="3">The sequence shown here is derived from an EMBL/GenBank/DDBJ whole genome shotgun (WGS) entry which is preliminary data.</text>
</comment>
<gene>
    <name evidence="3" type="ORF">DES47_104219</name>
</gene>
<dbReference type="GO" id="GO:0003700">
    <property type="term" value="F:DNA-binding transcription factor activity"/>
    <property type="evidence" value="ECO:0007669"/>
    <property type="project" value="TreeGrafter"/>
</dbReference>
<evidence type="ECO:0000313" key="4">
    <source>
        <dbReference type="Proteomes" id="UP000295361"/>
    </source>
</evidence>
<dbReference type="Pfam" id="PF03466">
    <property type="entry name" value="LysR_substrate"/>
    <property type="match status" value="1"/>
</dbReference>
<protein>
    <submittedName>
        <fullName evidence="3">LysR family transcriptional regulator</fullName>
    </submittedName>
</protein>
<dbReference type="EMBL" id="SNXS01000004">
    <property type="protein sequence ID" value="TDP63937.1"/>
    <property type="molecule type" value="Genomic_DNA"/>
</dbReference>
<dbReference type="SUPFAM" id="SSF53850">
    <property type="entry name" value="Periplasmic binding protein-like II"/>
    <property type="match status" value="1"/>
</dbReference>
<dbReference type="PANTHER" id="PTHR30537:SF5">
    <property type="entry name" value="HTH-TYPE TRANSCRIPTIONAL ACTIVATOR TTDR-RELATED"/>
    <property type="match status" value="1"/>
</dbReference>
<dbReference type="InterPro" id="IPR005119">
    <property type="entry name" value="LysR_subst-bd"/>
</dbReference>
<dbReference type="InterPro" id="IPR058163">
    <property type="entry name" value="LysR-type_TF_proteobact-type"/>
</dbReference>
<proteinExistence type="inferred from homology"/>
<keyword evidence="4" id="KW-1185">Reference proteome</keyword>
<name>A0A4R6QKS6_9BURK</name>
<dbReference type="RefSeq" id="WP_133701793.1">
    <property type="nucleotide sequence ID" value="NZ_SNXS01000004.1"/>
</dbReference>
<dbReference type="AlphaFoldDB" id="A0A4R6QKS6"/>
<organism evidence="3 4">
    <name type="scientific">Roseateles toxinivorans</name>
    <dbReference type="NCBI Taxonomy" id="270368"/>
    <lineage>
        <taxon>Bacteria</taxon>
        <taxon>Pseudomonadati</taxon>
        <taxon>Pseudomonadota</taxon>
        <taxon>Betaproteobacteria</taxon>
        <taxon>Burkholderiales</taxon>
        <taxon>Sphaerotilaceae</taxon>
        <taxon>Roseateles</taxon>
    </lineage>
</organism>
<dbReference type="OrthoDB" id="9110639at2"/>
<dbReference type="InParanoid" id="A0A4R6QKS6"/>